<dbReference type="AlphaFoldDB" id="A0A4Y2UZV2"/>
<keyword evidence="2" id="KW-1185">Reference proteome</keyword>
<sequence>MDLNNECKLKVCMCEHLDLSARSAIVESGAQNSGDVTVTPAVARFSAAVRTLELFGISDRAGAAIVSAALRYVGIISESNASNFFDRNEIRCERTKARNRLSQL</sequence>
<dbReference type="EMBL" id="BGPR01041086">
    <property type="protein sequence ID" value="GBO17326.1"/>
    <property type="molecule type" value="Genomic_DNA"/>
</dbReference>
<gene>
    <name evidence="1" type="ORF">AVEN_1_1</name>
</gene>
<proteinExistence type="predicted"/>
<comment type="caution">
    <text evidence="1">The sequence shown here is derived from an EMBL/GenBank/DDBJ whole genome shotgun (WGS) entry which is preliminary data.</text>
</comment>
<evidence type="ECO:0000313" key="1">
    <source>
        <dbReference type="EMBL" id="GBO17326.1"/>
    </source>
</evidence>
<name>A0A4Y2UZV2_ARAVE</name>
<protein>
    <submittedName>
        <fullName evidence="1">Uncharacterized protein</fullName>
    </submittedName>
</protein>
<organism evidence="1 2">
    <name type="scientific">Araneus ventricosus</name>
    <name type="common">Orbweaver spider</name>
    <name type="synonym">Epeira ventricosa</name>
    <dbReference type="NCBI Taxonomy" id="182803"/>
    <lineage>
        <taxon>Eukaryota</taxon>
        <taxon>Metazoa</taxon>
        <taxon>Ecdysozoa</taxon>
        <taxon>Arthropoda</taxon>
        <taxon>Chelicerata</taxon>
        <taxon>Arachnida</taxon>
        <taxon>Araneae</taxon>
        <taxon>Araneomorphae</taxon>
        <taxon>Entelegynae</taxon>
        <taxon>Araneoidea</taxon>
        <taxon>Araneidae</taxon>
        <taxon>Araneus</taxon>
    </lineage>
</organism>
<dbReference type="Proteomes" id="UP000499080">
    <property type="component" value="Unassembled WGS sequence"/>
</dbReference>
<evidence type="ECO:0000313" key="2">
    <source>
        <dbReference type="Proteomes" id="UP000499080"/>
    </source>
</evidence>
<accession>A0A4Y2UZV2</accession>
<reference evidence="1 2" key="1">
    <citation type="journal article" date="2019" name="Sci. Rep.">
        <title>Orb-weaving spider Araneus ventricosus genome elucidates the spidroin gene catalogue.</title>
        <authorList>
            <person name="Kono N."/>
            <person name="Nakamura H."/>
            <person name="Ohtoshi R."/>
            <person name="Moran D.A.P."/>
            <person name="Shinohara A."/>
            <person name="Yoshida Y."/>
            <person name="Fujiwara M."/>
            <person name="Mori M."/>
            <person name="Tomita M."/>
            <person name="Arakawa K."/>
        </authorList>
    </citation>
    <scope>NUCLEOTIDE SEQUENCE [LARGE SCALE GENOMIC DNA]</scope>
</reference>